<dbReference type="RefSeq" id="WP_345026850.1">
    <property type="nucleotide sequence ID" value="NZ_BAABEY010000010.1"/>
</dbReference>
<dbReference type="Proteomes" id="UP001501508">
    <property type="component" value="Unassembled WGS sequence"/>
</dbReference>
<keyword evidence="1" id="KW-0449">Lipoprotein</keyword>
<protein>
    <submittedName>
        <fullName evidence="1">SusD/RagB family nutrient-binding outer membrane lipoprotein</fullName>
    </submittedName>
</protein>
<dbReference type="SUPFAM" id="SSF48452">
    <property type="entry name" value="TPR-like"/>
    <property type="match status" value="1"/>
</dbReference>
<sequence length="577" mass="64487">MKSFIKYIVPATWLLCLTACQDLTELNVNPNQLGADEINAKYVLTSALAQTANFYIRDFTYGYTSEHGISESMQYLQRDYIGYEINSFVWKPTEYNSFGALNDSQTLLTNSESVSAEEARKFYQGVASVLRAFWFGFYSSAWGDVPYQEALQGDAQMFKPLYNQQKDVFKGIIEELKSANEMLSGLGTIPSVGSSDILFAGNAAKWRKFANALRVRYYLRLGAKKEELKPAGLDIAADLNAMLSNPTQYPLPESNADNAAIAFPGTDAFTSWIGGPLANSNRSQFYRRKPCSTIIDHLKQSGDPRLTTWFRPVDVQLKVGSGSAEYVKGPAGQLIRYVAQYNPGLDTSLYVGLKPALGDPNLYNLGSTANLSQIKALNSSLYLDQGANPHVSYLADRYAQNTHAQVKSVLMSYSELNFLLSEAALNGWVTADAAGYFRRGIEASLDQYQLSDGVTSVYNRSTHQLGAFDRSGFLGDLEKQFRNIPAGQLELLMTQKWVALWMTPEFWFDWRRTGLPKLGKFVVEGSNGDKIPVRLIYGAKEYIVNEPHVREAVSRLQPQTDDQWSKMWLLQGGSQPW</sequence>
<keyword evidence="2" id="KW-1185">Reference proteome</keyword>
<proteinExistence type="predicted"/>
<name>A0ABP8LRV5_9BACT</name>
<comment type="caution">
    <text evidence="1">The sequence shown here is derived from an EMBL/GenBank/DDBJ whole genome shotgun (WGS) entry which is preliminary data.</text>
</comment>
<gene>
    <name evidence="1" type="ORF">GCM10023091_08760</name>
</gene>
<dbReference type="EMBL" id="BAABEY010000010">
    <property type="protein sequence ID" value="GAA4434178.1"/>
    <property type="molecule type" value="Genomic_DNA"/>
</dbReference>
<organism evidence="1 2">
    <name type="scientific">Ravibacter arvi</name>
    <dbReference type="NCBI Taxonomy" id="2051041"/>
    <lineage>
        <taxon>Bacteria</taxon>
        <taxon>Pseudomonadati</taxon>
        <taxon>Bacteroidota</taxon>
        <taxon>Cytophagia</taxon>
        <taxon>Cytophagales</taxon>
        <taxon>Spirosomataceae</taxon>
        <taxon>Ravibacter</taxon>
    </lineage>
</organism>
<evidence type="ECO:0000313" key="2">
    <source>
        <dbReference type="Proteomes" id="UP001501508"/>
    </source>
</evidence>
<dbReference type="InterPro" id="IPR041662">
    <property type="entry name" value="SusD-like_2"/>
</dbReference>
<dbReference type="InterPro" id="IPR011990">
    <property type="entry name" value="TPR-like_helical_dom_sf"/>
</dbReference>
<dbReference type="Pfam" id="PF12771">
    <property type="entry name" value="SusD-like_2"/>
    <property type="match status" value="2"/>
</dbReference>
<reference evidence="2" key="1">
    <citation type="journal article" date="2019" name="Int. J. Syst. Evol. Microbiol.">
        <title>The Global Catalogue of Microorganisms (GCM) 10K type strain sequencing project: providing services to taxonomists for standard genome sequencing and annotation.</title>
        <authorList>
            <consortium name="The Broad Institute Genomics Platform"/>
            <consortium name="The Broad Institute Genome Sequencing Center for Infectious Disease"/>
            <person name="Wu L."/>
            <person name="Ma J."/>
        </authorList>
    </citation>
    <scope>NUCLEOTIDE SEQUENCE [LARGE SCALE GENOMIC DNA]</scope>
    <source>
        <strain evidence="2">JCM 31920</strain>
    </source>
</reference>
<accession>A0ABP8LRV5</accession>
<dbReference type="Gene3D" id="1.25.40.390">
    <property type="match status" value="2"/>
</dbReference>
<evidence type="ECO:0000313" key="1">
    <source>
        <dbReference type="EMBL" id="GAA4434178.1"/>
    </source>
</evidence>